<sequence>MQTKLVFTRPGGLKPPHSPPALLSTPRRLSPLPQLKNASIDAKSPDTTRQATKLSRMAMELALVSRADARRALQRLQNGAQGAKPRGTRTYKLKSPIVRRSRVLKGIPPRRTPAPQNAHRPVVLAEKTDEEIARLLAGEQASHLCHQPTCVNPDHIVVEPKMANEARKGCRSLGPTIKTVWNGKVLSLPPRGVCNRPGQRCVFMIEWRHAVADE</sequence>
<protein>
    <recommendedName>
        <fullName evidence="2">Zinc-binding loop region of homing endonuclease domain-containing protein</fullName>
    </recommendedName>
</protein>
<feature type="region of interest" description="Disordered" evidence="1">
    <location>
        <begin position="1"/>
        <end position="28"/>
    </location>
</feature>
<dbReference type="RefSeq" id="XP_056512020.1">
    <property type="nucleotide sequence ID" value="XM_056656407.1"/>
</dbReference>
<dbReference type="OrthoDB" id="5272330at2759"/>
<dbReference type="SUPFAM" id="SSF54060">
    <property type="entry name" value="His-Me finger endonucleases"/>
    <property type="match status" value="1"/>
</dbReference>
<reference evidence="3" key="2">
    <citation type="journal article" date="2023" name="IMA Fungus">
        <title>Comparative genomic study of the Penicillium genus elucidates a diverse pangenome and 15 lateral gene transfer events.</title>
        <authorList>
            <person name="Petersen C."/>
            <person name="Sorensen T."/>
            <person name="Nielsen M.R."/>
            <person name="Sondergaard T.E."/>
            <person name="Sorensen J.L."/>
            <person name="Fitzpatrick D.A."/>
            <person name="Frisvad J.C."/>
            <person name="Nielsen K.L."/>
        </authorList>
    </citation>
    <scope>NUCLEOTIDE SEQUENCE</scope>
    <source>
        <strain evidence="3">IBT 34128</strain>
    </source>
</reference>
<keyword evidence="4" id="KW-1185">Reference proteome</keyword>
<organism evidence="3 4">
    <name type="scientific">Penicillium alfredii</name>
    <dbReference type="NCBI Taxonomy" id="1506179"/>
    <lineage>
        <taxon>Eukaryota</taxon>
        <taxon>Fungi</taxon>
        <taxon>Dikarya</taxon>
        <taxon>Ascomycota</taxon>
        <taxon>Pezizomycotina</taxon>
        <taxon>Eurotiomycetes</taxon>
        <taxon>Eurotiomycetidae</taxon>
        <taxon>Eurotiales</taxon>
        <taxon>Aspergillaceae</taxon>
        <taxon>Penicillium</taxon>
    </lineage>
</organism>
<dbReference type="Pfam" id="PF05551">
    <property type="entry name" value="zf-His_Me_endon"/>
    <property type="match status" value="1"/>
</dbReference>
<dbReference type="InterPro" id="IPR044925">
    <property type="entry name" value="His-Me_finger_sf"/>
</dbReference>
<comment type="caution">
    <text evidence="3">The sequence shown here is derived from an EMBL/GenBank/DDBJ whole genome shotgun (WGS) entry which is preliminary data.</text>
</comment>
<evidence type="ECO:0000259" key="2">
    <source>
        <dbReference type="Pfam" id="PF05551"/>
    </source>
</evidence>
<feature type="domain" description="Zinc-binding loop region of homing endonuclease" evidence="2">
    <location>
        <begin position="136"/>
        <end position="181"/>
    </location>
</feature>
<evidence type="ECO:0000256" key="1">
    <source>
        <dbReference type="SAM" id="MobiDB-lite"/>
    </source>
</evidence>
<dbReference type="EMBL" id="JAPMSZ010000007">
    <property type="protein sequence ID" value="KAJ5096469.1"/>
    <property type="molecule type" value="Genomic_DNA"/>
</dbReference>
<reference evidence="3" key="1">
    <citation type="submission" date="2022-11" db="EMBL/GenBank/DDBJ databases">
        <authorList>
            <person name="Petersen C."/>
        </authorList>
    </citation>
    <scope>NUCLEOTIDE SEQUENCE</scope>
    <source>
        <strain evidence="3">IBT 34128</strain>
    </source>
</reference>
<dbReference type="InterPro" id="IPR008704">
    <property type="entry name" value="Endonuclease_Zinc-binding_loop"/>
</dbReference>
<dbReference type="Gene3D" id="3.90.75.10">
    <property type="entry name" value="Homing Intron 3 (I-ppo) Encoded Endonuclease, Chain A"/>
    <property type="match status" value="1"/>
</dbReference>
<dbReference type="Proteomes" id="UP001141434">
    <property type="component" value="Unassembled WGS sequence"/>
</dbReference>
<evidence type="ECO:0000313" key="4">
    <source>
        <dbReference type="Proteomes" id="UP001141434"/>
    </source>
</evidence>
<proteinExistence type="predicted"/>
<evidence type="ECO:0000313" key="3">
    <source>
        <dbReference type="EMBL" id="KAJ5096469.1"/>
    </source>
</evidence>
<dbReference type="GO" id="GO:0004519">
    <property type="term" value="F:endonuclease activity"/>
    <property type="evidence" value="ECO:0007669"/>
    <property type="project" value="InterPro"/>
</dbReference>
<accession>A0A9W9FAL3</accession>
<dbReference type="AlphaFoldDB" id="A0A9W9FAL3"/>
<dbReference type="InterPro" id="IPR044930">
    <property type="entry name" value="Homing_endonuclease_His-Me"/>
</dbReference>
<gene>
    <name evidence="3" type="ORF">NUU61_005825</name>
</gene>
<name>A0A9W9FAL3_9EURO</name>
<dbReference type="GeneID" id="81395575"/>